<evidence type="ECO:0000313" key="2">
    <source>
        <dbReference type="EnsemblMetazoa" id="XP_014240005.1"/>
    </source>
</evidence>
<keyword evidence="3" id="KW-1185">Reference proteome</keyword>
<dbReference type="AlphaFoldDB" id="A0A8I6R757"/>
<name>A0A8I6R757_CIMLE</name>
<proteinExistence type="predicted"/>
<dbReference type="GeneID" id="106661241"/>
<accession>A0A8I6R757</accession>
<dbReference type="Proteomes" id="UP000494040">
    <property type="component" value="Unassembled WGS sequence"/>
</dbReference>
<feature type="region of interest" description="Disordered" evidence="1">
    <location>
        <begin position="119"/>
        <end position="143"/>
    </location>
</feature>
<dbReference type="EnsemblMetazoa" id="XM_014384519.2">
    <property type="protein sequence ID" value="XP_014240005.1"/>
    <property type="gene ID" value="LOC106661241"/>
</dbReference>
<dbReference type="KEGG" id="clec:106661241"/>
<evidence type="ECO:0000256" key="1">
    <source>
        <dbReference type="SAM" id="MobiDB-lite"/>
    </source>
</evidence>
<protein>
    <submittedName>
        <fullName evidence="2">Uncharacterized protein</fullName>
    </submittedName>
</protein>
<dbReference type="RefSeq" id="XP_014240005.1">
    <property type="nucleotide sequence ID" value="XM_014384519.2"/>
</dbReference>
<feature type="region of interest" description="Disordered" evidence="1">
    <location>
        <begin position="70"/>
        <end position="93"/>
    </location>
</feature>
<sequence>MPRQRNSVSVNEEPSDTRERLVNLILNRRREAQRNLHRLNPLEVALPNFELELLAAERREIQLISANGDTSGRRNAVGRINIPKNPTSQTSSLDEYGGKIINLYPLNPDGSFAEGFDESETSVTYERRPETARKTAIKKSHSSELKYSNNYNGGRYNSPSPQCAYNDYDSSDCDSYDSSFEEKHGCIPPININSRDAKKRKTDLEKFLGSQLAKEAAFNAAAKSAGAIKPREERVDIMDIWSKPFGWFTLPGEKMQKFK</sequence>
<feature type="compositionally biased region" description="Polar residues" evidence="1">
    <location>
        <begin position="84"/>
        <end position="93"/>
    </location>
</feature>
<evidence type="ECO:0000313" key="3">
    <source>
        <dbReference type="Proteomes" id="UP000494040"/>
    </source>
</evidence>
<organism evidence="2 3">
    <name type="scientific">Cimex lectularius</name>
    <name type="common">Bed bug</name>
    <name type="synonym">Acanthia lectularia</name>
    <dbReference type="NCBI Taxonomy" id="79782"/>
    <lineage>
        <taxon>Eukaryota</taxon>
        <taxon>Metazoa</taxon>
        <taxon>Ecdysozoa</taxon>
        <taxon>Arthropoda</taxon>
        <taxon>Hexapoda</taxon>
        <taxon>Insecta</taxon>
        <taxon>Pterygota</taxon>
        <taxon>Neoptera</taxon>
        <taxon>Paraneoptera</taxon>
        <taxon>Hemiptera</taxon>
        <taxon>Heteroptera</taxon>
        <taxon>Panheteroptera</taxon>
        <taxon>Cimicomorpha</taxon>
        <taxon>Cimicidae</taxon>
        <taxon>Cimex</taxon>
    </lineage>
</organism>
<reference evidence="2" key="1">
    <citation type="submission" date="2022-01" db="UniProtKB">
        <authorList>
            <consortium name="EnsemblMetazoa"/>
        </authorList>
    </citation>
    <scope>IDENTIFICATION</scope>
</reference>